<dbReference type="AlphaFoldDB" id="A0A382P085"/>
<gene>
    <name evidence="1" type="ORF">METZ01_LOCUS319134</name>
</gene>
<reference evidence="1" key="1">
    <citation type="submission" date="2018-05" db="EMBL/GenBank/DDBJ databases">
        <authorList>
            <person name="Lanie J.A."/>
            <person name="Ng W.-L."/>
            <person name="Kazmierczak K.M."/>
            <person name="Andrzejewski T.M."/>
            <person name="Davidsen T.M."/>
            <person name="Wayne K.J."/>
            <person name="Tettelin H."/>
            <person name="Glass J.I."/>
            <person name="Rusch D."/>
            <person name="Podicherti R."/>
            <person name="Tsui H.-C.T."/>
            <person name="Winkler M.E."/>
        </authorList>
    </citation>
    <scope>NUCLEOTIDE SEQUENCE</scope>
</reference>
<feature type="non-terminal residue" evidence="1">
    <location>
        <position position="188"/>
    </location>
</feature>
<accession>A0A382P085</accession>
<protein>
    <submittedName>
        <fullName evidence="1">Uncharacterized protein</fullName>
    </submittedName>
</protein>
<proteinExistence type="predicted"/>
<dbReference type="EMBL" id="UINC01103701">
    <property type="protein sequence ID" value="SVC66280.1"/>
    <property type="molecule type" value="Genomic_DNA"/>
</dbReference>
<name>A0A382P085_9ZZZZ</name>
<organism evidence="1">
    <name type="scientific">marine metagenome</name>
    <dbReference type="NCBI Taxonomy" id="408172"/>
    <lineage>
        <taxon>unclassified sequences</taxon>
        <taxon>metagenomes</taxon>
        <taxon>ecological metagenomes</taxon>
    </lineage>
</organism>
<evidence type="ECO:0000313" key="1">
    <source>
        <dbReference type="EMBL" id="SVC66280.1"/>
    </source>
</evidence>
<sequence>MPNIDYYLTSTSEITKKDLKYKSKTPLLTPDIDLGARKFNKSQLNALKLLLCNCVKHGHRDDGVFFYSRDKNFKIPLKYNPSRVSNNSLITVIESLTKARLLESFKAPPRMKGVPKQNLTSSFTSTPQLIFFADSLGITKETVGDISARYSVRLRTLKPDDDLLEYKPTEYTAHIEMITQNYTHALNQ</sequence>